<gene>
    <name evidence="1" type="ORF">DI544_10660</name>
</gene>
<sequence length="99" mass="10390">MSASRFERALARSAAQAGAALAVESHRAVAWHSATFSGDRHEVTVSATPGAPLDGWAARLPTLELGLPGQLLADLRIAGRERHGDVVRLRIEGLTVAVA</sequence>
<reference evidence="1 2" key="1">
    <citation type="submission" date="2017-08" db="EMBL/GenBank/DDBJ databases">
        <title>Infants hospitalized years apart are colonized by the same room-sourced microbial strains.</title>
        <authorList>
            <person name="Brooks B."/>
            <person name="Olm M.R."/>
            <person name="Firek B.A."/>
            <person name="Baker R."/>
            <person name="Thomas B.C."/>
            <person name="Morowitz M.J."/>
            <person name="Banfield J.F."/>
        </authorList>
    </citation>
    <scope>NUCLEOTIDE SEQUENCE [LARGE SCALE GENOMIC DNA]</scope>
    <source>
        <strain evidence="1">S2_005_001_R1_22</strain>
    </source>
</reference>
<dbReference type="EMBL" id="QFQI01000008">
    <property type="protein sequence ID" value="PZQ59591.1"/>
    <property type="molecule type" value="Genomic_DNA"/>
</dbReference>
<dbReference type="Proteomes" id="UP000249229">
    <property type="component" value="Unassembled WGS sequence"/>
</dbReference>
<comment type="caution">
    <text evidence="1">The sequence shown here is derived from an EMBL/GenBank/DDBJ whole genome shotgun (WGS) entry which is preliminary data.</text>
</comment>
<dbReference type="AlphaFoldDB" id="A0A2W5P1A1"/>
<evidence type="ECO:0000313" key="2">
    <source>
        <dbReference type="Proteomes" id="UP000249229"/>
    </source>
</evidence>
<name>A0A2W5P1A1_9SPHN</name>
<evidence type="ECO:0000313" key="1">
    <source>
        <dbReference type="EMBL" id="PZQ59591.1"/>
    </source>
</evidence>
<proteinExistence type="predicted"/>
<organism evidence="1 2">
    <name type="scientific">Sphingomonas taxi</name>
    <dbReference type="NCBI Taxonomy" id="1549858"/>
    <lineage>
        <taxon>Bacteria</taxon>
        <taxon>Pseudomonadati</taxon>
        <taxon>Pseudomonadota</taxon>
        <taxon>Alphaproteobacteria</taxon>
        <taxon>Sphingomonadales</taxon>
        <taxon>Sphingomonadaceae</taxon>
        <taxon>Sphingomonas</taxon>
    </lineage>
</organism>
<accession>A0A2W5P1A1</accession>
<protein>
    <submittedName>
        <fullName evidence="1">Uncharacterized protein</fullName>
    </submittedName>
</protein>